<dbReference type="GeneID" id="92374932"/>
<evidence type="ECO:0000259" key="6">
    <source>
        <dbReference type="PROSITE" id="PS50119"/>
    </source>
</evidence>
<evidence type="ECO:0000256" key="3">
    <source>
        <dbReference type="ARBA" id="ARBA00022833"/>
    </source>
</evidence>
<dbReference type="InterPro" id="IPR001841">
    <property type="entry name" value="Znf_RING"/>
</dbReference>
<dbReference type="Pfam" id="PF00643">
    <property type="entry name" value="zf-B_box"/>
    <property type="match status" value="1"/>
</dbReference>
<feature type="domain" description="B box-type" evidence="6">
    <location>
        <begin position="139"/>
        <end position="184"/>
    </location>
</feature>
<dbReference type="FunFam" id="3.30.40.10:FF:001769">
    <property type="entry name" value="Conserved zinc-finger protein"/>
    <property type="match status" value="1"/>
</dbReference>
<feature type="domain" description="B box-type" evidence="6">
    <location>
        <begin position="86"/>
        <end position="132"/>
    </location>
</feature>
<dbReference type="PANTHER" id="PTHR25462">
    <property type="entry name" value="BONUS, ISOFORM C-RELATED"/>
    <property type="match status" value="1"/>
</dbReference>
<dbReference type="Pfam" id="PF12126">
    <property type="entry name" value="PML_CC"/>
    <property type="match status" value="1"/>
</dbReference>
<dbReference type="Pfam" id="PF13923">
    <property type="entry name" value="zf-C3HC4_2"/>
    <property type="match status" value="1"/>
</dbReference>
<evidence type="ECO:0000256" key="2">
    <source>
        <dbReference type="ARBA" id="ARBA00022771"/>
    </source>
</evidence>
<evidence type="ECO:0000313" key="7">
    <source>
        <dbReference type="EMBL" id="SCU69426.1"/>
    </source>
</evidence>
<name>A0A1G4IBH6_TRYEQ</name>
<dbReference type="PANTHER" id="PTHR25462:SF296">
    <property type="entry name" value="MEIOTIC P26, ISOFORM F"/>
    <property type="match status" value="1"/>
</dbReference>
<dbReference type="CDD" id="cd19756">
    <property type="entry name" value="Bbox2"/>
    <property type="match status" value="1"/>
</dbReference>
<dbReference type="InterPro" id="IPR000315">
    <property type="entry name" value="Znf_B-box"/>
</dbReference>
<dbReference type="AlphaFoldDB" id="A0A1G4IBH6"/>
<dbReference type="PROSITE" id="PS50089">
    <property type="entry name" value="ZF_RING_2"/>
    <property type="match status" value="1"/>
</dbReference>
<keyword evidence="1" id="KW-0479">Metal-binding</keyword>
<dbReference type="EMBL" id="CZPT02001211">
    <property type="protein sequence ID" value="SCU69426.1"/>
    <property type="molecule type" value="Genomic_DNA"/>
</dbReference>
<reference evidence="7" key="1">
    <citation type="submission" date="2016-09" db="EMBL/GenBank/DDBJ databases">
        <authorList>
            <person name="Hebert L."/>
            <person name="Moumen B."/>
        </authorList>
    </citation>
    <scope>NUCLEOTIDE SEQUENCE [LARGE SCALE GENOMIC DNA]</scope>
    <source>
        <strain evidence="7">OVI</strain>
    </source>
</reference>
<dbReference type="Gene3D" id="3.30.40.10">
    <property type="entry name" value="Zinc/RING finger domain, C3HC4 (zinc finger)"/>
    <property type="match status" value="1"/>
</dbReference>
<comment type="caution">
    <text evidence="7">The sequence shown here is derived from an EMBL/GenBank/DDBJ whole genome shotgun (WGS) entry which is preliminary data.</text>
</comment>
<evidence type="ECO:0000256" key="1">
    <source>
        <dbReference type="ARBA" id="ARBA00022723"/>
    </source>
</evidence>
<evidence type="ECO:0000313" key="8">
    <source>
        <dbReference type="Proteomes" id="UP000195570"/>
    </source>
</evidence>
<keyword evidence="3" id="KW-0862">Zinc</keyword>
<dbReference type="FunFam" id="3.30.160.60:FF:004968">
    <property type="match status" value="1"/>
</dbReference>
<dbReference type="SUPFAM" id="SSF57845">
    <property type="entry name" value="B-box zinc-binding domain"/>
    <property type="match status" value="1"/>
</dbReference>
<proteinExistence type="predicted"/>
<gene>
    <name evidence="7" type="ORF">TEOVI_000099200</name>
</gene>
<accession>A0A1G4IBH6</accession>
<dbReference type="InterPro" id="IPR017907">
    <property type="entry name" value="Znf_RING_CS"/>
</dbReference>
<dbReference type="SMART" id="SM00184">
    <property type="entry name" value="RING"/>
    <property type="match status" value="1"/>
</dbReference>
<dbReference type="GO" id="GO:0008270">
    <property type="term" value="F:zinc ion binding"/>
    <property type="evidence" value="ECO:0007669"/>
    <property type="project" value="UniProtKB-KW"/>
</dbReference>
<dbReference type="InterPro" id="IPR013083">
    <property type="entry name" value="Znf_RING/FYVE/PHD"/>
</dbReference>
<evidence type="ECO:0000256" key="4">
    <source>
        <dbReference type="PROSITE-ProRule" id="PRU00024"/>
    </source>
</evidence>
<dbReference type="Gene3D" id="3.30.160.60">
    <property type="entry name" value="Classic Zinc Finger"/>
    <property type="match status" value="1"/>
</dbReference>
<protein>
    <submittedName>
        <fullName evidence="7">Zinc finger of C3HC4-type, RING/B-box zinc finger, putative</fullName>
    </submittedName>
</protein>
<keyword evidence="2 4" id="KW-0863">Zinc-finger</keyword>
<dbReference type="InterPro" id="IPR047153">
    <property type="entry name" value="TRIM45/56/19-like"/>
</dbReference>
<dbReference type="PROSITE" id="PS00518">
    <property type="entry name" value="ZF_RING_1"/>
    <property type="match status" value="1"/>
</dbReference>
<evidence type="ECO:0000259" key="5">
    <source>
        <dbReference type="PROSITE" id="PS50089"/>
    </source>
</evidence>
<organism evidence="7 8">
    <name type="scientific">Trypanosoma equiperdum</name>
    <dbReference type="NCBI Taxonomy" id="5694"/>
    <lineage>
        <taxon>Eukaryota</taxon>
        <taxon>Discoba</taxon>
        <taxon>Euglenozoa</taxon>
        <taxon>Kinetoplastea</taxon>
        <taxon>Metakinetoplastina</taxon>
        <taxon>Trypanosomatida</taxon>
        <taxon>Trypanosomatidae</taxon>
        <taxon>Trypanosoma</taxon>
    </lineage>
</organism>
<sequence>MTEVPGIPVTITCGICFGILHDPVTLSCKHSFCASCVLGRLECLEGRDFICLLCSTKQEHINNETLPKLVDNELRAYVKARVEGLAQQPVCQWCQEVAAVIQCDECAGAYCMDCNTAVHKNATKRHHTFFPLDDAQETRKLYRCCGVQGHEEYRLEFYCKVCESLCCAYCLLTGPHNGHESISVPEAAAIFRNRAPGEITLMTDKKERLEKKVNQLNVVTTRYFDSLEEVKKSIKERFSQLQMMVSQREKELLEALGSLCDTGHASLNQCRGRVLAKANAINESVVLLQHMKRGCSDYKILENRSYLSYHLSEETPDVEGLGFKFFEVGDFGLPQFKLFLDLRSEEHSKNGIRRDTNLRRCIPHSQVDDDSRPQSGKVLNVCAQDGSMIPLRTGRRFTLTEREGIDLKVLNSVVHVTAQPNEADSLKQIGIRTEQTVEEIARLFPEERGRVTWRVQLGKGFDKSFVGVVERTDTSLVPGGFYWKPTKLGVVDGGIGRIGQSFKELPVCCIGDVLTFTYSVDEGSLGINVNGKYYGNLVTSLHPRISPCFILYPKESLIVSC</sequence>
<feature type="domain" description="RING-type" evidence="5">
    <location>
        <begin position="13"/>
        <end position="55"/>
    </location>
</feature>
<dbReference type="PROSITE" id="PS50119">
    <property type="entry name" value="ZF_BBOX"/>
    <property type="match status" value="2"/>
</dbReference>
<dbReference type="VEuPathDB" id="TriTrypDB:TEOVI_000099200"/>
<dbReference type="CDD" id="cd19757">
    <property type="entry name" value="Bbox1"/>
    <property type="match status" value="1"/>
</dbReference>
<dbReference type="InterPro" id="IPR021978">
    <property type="entry name" value="PML-like_CC"/>
</dbReference>
<keyword evidence="8" id="KW-1185">Reference proteome</keyword>
<dbReference type="RefSeq" id="XP_067080403.1">
    <property type="nucleotide sequence ID" value="XM_067224302.1"/>
</dbReference>
<dbReference type="SUPFAM" id="SSF57850">
    <property type="entry name" value="RING/U-box"/>
    <property type="match status" value="1"/>
</dbReference>
<dbReference type="Proteomes" id="UP000195570">
    <property type="component" value="Unassembled WGS sequence"/>
</dbReference>